<dbReference type="RefSeq" id="WP_264323568.1">
    <property type="nucleotide sequence ID" value="NZ_JADEXQ010000006.1"/>
</dbReference>
<dbReference type="Pfam" id="PF05050">
    <property type="entry name" value="Methyltransf_21"/>
    <property type="match status" value="1"/>
</dbReference>
<dbReference type="Gene3D" id="3.40.50.150">
    <property type="entry name" value="Vaccinia Virus protein VP39"/>
    <property type="match status" value="1"/>
</dbReference>
<evidence type="ECO:0000259" key="1">
    <source>
        <dbReference type="Pfam" id="PF05050"/>
    </source>
</evidence>
<dbReference type="InterPro" id="IPR029063">
    <property type="entry name" value="SAM-dependent_MTases_sf"/>
</dbReference>
<reference evidence="2" key="1">
    <citation type="submission" date="2020-10" db="EMBL/GenBank/DDBJ databases">
        <authorList>
            <person name="Castelo-Branco R."/>
            <person name="Eusebio N."/>
            <person name="Adriana R."/>
            <person name="Vieira A."/>
            <person name="Brugerolle De Fraissinette N."/>
            <person name="Rezende De Castro R."/>
            <person name="Schneider M.P."/>
            <person name="Vasconcelos V."/>
            <person name="Leao P.N."/>
        </authorList>
    </citation>
    <scope>NUCLEOTIDE SEQUENCE</scope>
    <source>
        <strain evidence="2">LEGE 11480</strain>
    </source>
</reference>
<comment type="caution">
    <text evidence="2">The sequence shown here is derived from an EMBL/GenBank/DDBJ whole genome shotgun (WGS) entry which is preliminary data.</text>
</comment>
<dbReference type="InterPro" id="IPR006342">
    <property type="entry name" value="FkbM_mtfrase"/>
</dbReference>
<keyword evidence="3" id="KW-1185">Reference proteome</keyword>
<dbReference type="InterPro" id="IPR053188">
    <property type="entry name" value="FkbM_Methyltransferase"/>
</dbReference>
<evidence type="ECO:0000313" key="2">
    <source>
        <dbReference type="EMBL" id="MBE9028744.1"/>
    </source>
</evidence>
<name>A0A928Z1Q5_9CYAN</name>
<dbReference type="SUPFAM" id="SSF53335">
    <property type="entry name" value="S-adenosyl-L-methionine-dependent methyltransferases"/>
    <property type="match status" value="1"/>
</dbReference>
<dbReference type="AlphaFoldDB" id="A0A928Z1Q5"/>
<gene>
    <name evidence="2" type="ORF">IQ266_03095</name>
</gene>
<keyword evidence="2" id="KW-0489">Methyltransferase</keyword>
<feature type="domain" description="Methyltransferase FkbM" evidence="1">
    <location>
        <begin position="50"/>
        <end position="203"/>
    </location>
</feature>
<proteinExistence type="predicted"/>
<dbReference type="PANTHER" id="PTHR36973">
    <property type="entry name" value="SLL1456 PROTEIN-RELATED"/>
    <property type="match status" value="1"/>
</dbReference>
<evidence type="ECO:0000313" key="3">
    <source>
        <dbReference type="Proteomes" id="UP000625316"/>
    </source>
</evidence>
<organism evidence="2 3">
    <name type="scientific">Romeriopsis navalis LEGE 11480</name>
    <dbReference type="NCBI Taxonomy" id="2777977"/>
    <lineage>
        <taxon>Bacteria</taxon>
        <taxon>Bacillati</taxon>
        <taxon>Cyanobacteriota</taxon>
        <taxon>Cyanophyceae</taxon>
        <taxon>Leptolyngbyales</taxon>
        <taxon>Leptolyngbyaceae</taxon>
        <taxon>Romeriopsis</taxon>
        <taxon>Romeriopsis navalis</taxon>
    </lineage>
</organism>
<dbReference type="NCBIfam" id="TIGR01444">
    <property type="entry name" value="fkbM_fam"/>
    <property type="match status" value="1"/>
</dbReference>
<dbReference type="GO" id="GO:0032259">
    <property type="term" value="P:methylation"/>
    <property type="evidence" value="ECO:0007669"/>
    <property type="project" value="UniProtKB-KW"/>
</dbReference>
<dbReference type="EMBL" id="JADEXQ010000006">
    <property type="protein sequence ID" value="MBE9028744.1"/>
    <property type="molecule type" value="Genomic_DNA"/>
</dbReference>
<dbReference type="PANTHER" id="PTHR36973:SF4">
    <property type="entry name" value="NODULATION PROTEIN"/>
    <property type="match status" value="1"/>
</dbReference>
<dbReference type="Proteomes" id="UP000625316">
    <property type="component" value="Unassembled WGS sequence"/>
</dbReference>
<protein>
    <submittedName>
        <fullName evidence="2">FkbM family methyltransferase</fullName>
    </submittedName>
</protein>
<sequence length="332" mass="37621">MPLFLSQLKADGTLDNVYMTVCNIGSRKIREVDDYADAGWKIFAPNLMILGFDADPEACEAANSDFEHKAASWVEAHLPYALSHQSGPATLHITEYPGCISLYEPKQEFLNRFINFGHFFQVKDQVTLETTTLDAVCMDEEIESIDFLQIDVQGANLDVLKGASDLLDRSVFAIQVESEFSPLYHQQALFADIDQYLRHKGFTLFSFLEPQRKPRAEIFAENQPGQLLWADALYLRDPLQTHAPEWTQTAESLLKVACIADLFNLPDYAIELMTVLTQKYHQNAIYNVADSVFLAIEEAMNDLPESIHQFGFAQKLQPYLSPEIQARIPSMQ</sequence>
<accession>A0A928Z1Q5</accession>
<dbReference type="GO" id="GO:0008171">
    <property type="term" value="F:O-methyltransferase activity"/>
    <property type="evidence" value="ECO:0007669"/>
    <property type="project" value="TreeGrafter"/>
</dbReference>
<keyword evidence="2" id="KW-0808">Transferase</keyword>